<keyword evidence="3 5" id="KW-0238">DNA-binding</keyword>
<organism evidence="7 8">
    <name type="scientific">Phreatobacter stygius</name>
    <dbReference type="NCBI Taxonomy" id="1940610"/>
    <lineage>
        <taxon>Bacteria</taxon>
        <taxon>Pseudomonadati</taxon>
        <taxon>Pseudomonadota</taxon>
        <taxon>Alphaproteobacteria</taxon>
        <taxon>Hyphomicrobiales</taxon>
        <taxon>Phreatobacteraceae</taxon>
        <taxon>Phreatobacter</taxon>
    </lineage>
</organism>
<dbReference type="GO" id="GO:0000976">
    <property type="term" value="F:transcription cis-regulatory region binding"/>
    <property type="evidence" value="ECO:0007669"/>
    <property type="project" value="TreeGrafter"/>
</dbReference>
<dbReference type="KEGG" id="pstg:E8M01_09410"/>
<evidence type="ECO:0000256" key="5">
    <source>
        <dbReference type="PROSITE-ProRule" id="PRU00335"/>
    </source>
</evidence>
<dbReference type="GO" id="GO:0003700">
    <property type="term" value="F:DNA-binding transcription factor activity"/>
    <property type="evidence" value="ECO:0007669"/>
    <property type="project" value="TreeGrafter"/>
</dbReference>
<feature type="domain" description="HTH tetR-type" evidence="6">
    <location>
        <begin position="10"/>
        <end position="70"/>
    </location>
</feature>
<evidence type="ECO:0000313" key="7">
    <source>
        <dbReference type="EMBL" id="QCI64429.1"/>
    </source>
</evidence>
<dbReference type="PRINTS" id="PR00455">
    <property type="entry name" value="HTHTETR"/>
</dbReference>
<proteinExistence type="predicted"/>
<reference evidence="7 8" key="1">
    <citation type="submission" date="2019-04" db="EMBL/GenBank/DDBJ databases">
        <title>Phreatobacter aquaticus sp. nov.</title>
        <authorList>
            <person name="Choi A."/>
        </authorList>
    </citation>
    <scope>NUCLEOTIDE SEQUENCE [LARGE SCALE GENOMIC DNA]</scope>
    <source>
        <strain evidence="7 8">KCTC 52518</strain>
    </source>
</reference>
<dbReference type="AlphaFoldDB" id="A0A4D7AU69"/>
<dbReference type="Pfam" id="PF00440">
    <property type="entry name" value="TetR_N"/>
    <property type="match status" value="1"/>
</dbReference>
<keyword evidence="8" id="KW-1185">Reference proteome</keyword>
<accession>A0A4D7AU69</accession>
<dbReference type="SUPFAM" id="SSF48498">
    <property type="entry name" value="Tetracyclin repressor-like, C-terminal domain"/>
    <property type="match status" value="1"/>
</dbReference>
<name>A0A4D7AU69_9HYPH</name>
<keyword evidence="2" id="KW-0805">Transcription regulation</keyword>
<keyword evidence="1" id="KW-0678">Repressor</keyword>
<dbReference type="Gene3D" id="1.10.357.10">
    <property type="entry name" value="Tetracycline Repressor, domain 2"/>
    <property type="match status" value="1"/>
</dbReference>
<dbReference type="Pfam" id="PF13977">
    <property type="entry name" value="TetR_C_6"/>
    <property type="match status" value="1"/>
</dbReference>
<dbReference type="PANTHER" id="PTHR30055:SF226">
    <property type="entry name" value="HTH-TYPE TRANSCRIPTIONAL REGULATOR PKSA"/>
    <property type="match status" value="1"/>
</dbReference>
<dbReference type="InterPro" id="IPR001647">
    <property type="entry name" value="HTH_TetR"/>
</dbReference>
<evidence type="ECO:0000259" key="6">
    <source>
        <dbReference type="PROSITE" id="PS50977"/>
    </source>
</evidence>
<sequence>MPRIDEIQRTDRKTTILDAAERCFMRSGFHGATMAEICGEAGMSPGNLYRYFPSKEAMIEGLCERDLAQASEGFDALATSDDLWASFRDLAYYHMVDEPRANCSMWIEIMSEATRNPQIAALRVKTDEFIYQKLYGALDTARSRGHTEPHADLERTVQFMITYADGLMLRRGRDPDFDPVPHVEMMFDIMRTMLLTPLSPSNDNLT</sequence>
<protein>
    <submittedName>
        <fullName evidence="7">TetR/AcrR family transcriptional regulator</fullName>
    </submittedName>
</protein>
<dbReference type="PANTHER" id="PTHR30055">
    <property type="entry name" value="HTH-TYPE TRANSCRIPTIONAL REGULATOR RUTR"/>
    <property type="match status" value="1"/>
</dbReference>
<dbReference type="InterPro" id="IPR009057">
    <property type="entry name" value="Homeodomain-like_sf"/>
</dbReference>
<evidence type="ECO:0000313" key="8">
    <source>
        <dbReference type="Proteomes" id="UP000298781"/>
    </source>
</evidence>
<evidence type="ECO:0000256" key="1">
    <source>
        <dbReference type="ARBA" id="ARBA00022491"/>
    </source>
</evidence>
<dbReference type="RefSeq" id="WP_136959883.1">
    <property type="nucleotide sequence ID" value="NZ_CP039690.1"/>
</dbReference>
<feature type="DNA-binding region" description="H-T-H motif" evidence="5">
    <location>
        <begin position="33"/>
        <end position="52"/>
    </location>
</feature>
<evidence type="ECO:0000256" key="2">
    <source>
        <dbReference type="ARBA" id="ARBA00023015"/>
    </source>
</evidence>
<dbReference type="SUPFAM" id="SSF46689">
    <property type="entry name" value="Homeodomain-like"/>
    <property type="match status" value="1"/>
</dbReference>
<dbReference type="InterPro" id="IPR039538">
    <property type="entry name" value="BetI_C"/>
</dbReference>
<dbReference type="InterPro" id="IPR036271">
    <property type="entry name" value="Tet_transcr_reg_TetR-rel_C_sf"/>
</dbReference>
<dbReference type="OrthoDB" id="9802802at2"/>
<dbReference type="InterPro" id="IPR050109">
    <property type="entry name" value="HTH-type_TetR-like_transc_reg"/>
</dbReference>
<dbReference type="EMBL" id="CP039690">
    <property type="protein sequence ID" value="QCI64429.1"/>
    <property type="molecule type" value="Genomic_DNA"/>
</dbReference>
<dbReference type="PROSITE" id="PS50977">
    <property type="entry name" value="HTH_TETR_2"/>
    <property type="match status" value="1"/>
</dbReference>
<evidence type="ECO:0000256" key="4">
    <source>
        <dbReference type="ARBA" id="ARBA00023163"/>
    </source>
</evidence>
<evidence type="ECO:0000256" key="3">
    <source>
        <dbReference type="ARBA" id="ARBA00023125"/>
    </source>
</evidence>
<dbReference type="Proteomes" id="UP000298781">
    <property type="component" value="Chromosome"/>
</dbReference>
<gene>
    <name evidence="7" type="ORF">E8M01_09410</name>
</gene>
<keyword evidence="4" id="KW-0804">Transcription</keyword>